<dbReference type="HOGENOM" id="CLU_3365248_0_0_6"/>
<dbReference type="EMBL" id="CP000057">
    <property type="protein sequence ID" value="AAX88689.1"/>
    <property type="molecule type" value="Genomic_DNA"/>
</dbReference>
<sequence>MLKSAVKKRNVFRLAFYHKKIEREENKNPQLGIFI</sequence>
<dbReference type="KEGG" id="hit:NTHI1936"/>
<protein>
    <submittedName>
        <fullName evidence="1">Uncharacterized protein</fullName>
    </submittedName>
</protein>
<gene>
    <name evidence="1" type="ordered locus">NTHI1936</name>
</gene>
<evidence type="ECO:0000313" key="2">
    <source>
        <dbReference type="Proteomes" id="UP000002525"/>
    </source>
</evidence>
<accession>Q4QJV8</accession>
<evidence type="ECO:0000313" key="1">
    <source>
        <dbReference type="EMBL" id="AAX88689.1"/>
    </source>
</evidence>
<reference evidence="1 2" key="1">
    <citation type="journal article" date="2005" name="J. Bacteriol.">
        <title>Genomic sequence of an otitis media isolate of nontypeable Haemophilus influenzae: comparative study with H. influenzae serotype d, strain KW20.</title>
        <authorList>
            <person name="Harrison A."/>
            <person name="Dyer D.W."/>
            <person name="Gillaspy A."/>
            <person name="Ray W.C."/>
            <person name="Mungur R."/>
            <person name="Carson M.B."/>
            <person name="Zhong H."/>
            <person name="Gipson J."/>
            <person name="Gipson M."/>
            <person name="Johnson L.S."/>
            <person name="Lewis L."/>
            <person name="Bakaletz L.O."/>
            <person name="Munson R.S.Jr."/>
        </authorList>
    </citation>
    <scope>NUCLEOTIDE SEQUENCE [LARGE SCALE GENOMIC DNA]</scope>
    <source>
        <strain evidence="1 2">86-028NP</strain>
    </source>
</reference>
<dbReference type="AlphaFoldDB" id="Q4QJV8"/>
<organism evidence="1 2">
    <name type="scientific">Haemophilus influenzae (strain 86-028NP)</name>
    <dbReference type="NCBI Taxonomy" id="281310"/>
    <lineage>
        <taxon>Bacteria</taxon>
        <taxon>Pseudomonadati</taxon>
        <taxon>Pseudomonadota</taxon>
        <taxon>Gammaproteobacteria</taxon>
        <taxon>Pasteurellales</taxon>
        <taxon>Pasteurellaceae</taxon>
        <taxon>Haemophilus</taxon>
    </lineage>
</organism>
<name>Q4QJV8_HAEI8</name>
<proteinExistence type="predicted"/>
<dbReference type="Proteomes" id="UP000002525">
    <property type="component" value="Chromosome"/>
</dbReference>